<name>A0A419R2B2_9SPHN</name>
<proteinExistence type="predicted"/>
<dbReference type="EMBL" id="RAHJ01000018">
    <property type="protein sequence ID" value="RJX67863.1"/>
    <property type="molecule type" value="Genomic_DNA"/>
</dbReference>
<accession>A0A419R2B2</accession>
<evidence type="ECO:0000313" key="1">
    <source>
        <dbReference type="EMBL" id="RJX67863.1"/>
    </source>
</evidence>
<gene>
    <name evidence="1" type="ORF">D6858_07805</name>
</gene>
<dbReference type="Proteomes" id="UP000284322">
    <property type="component" value="Unassembled WGS sequence"/>
</dbReference>
<evidence type="ECO:0000313" key="2">
    <source>
        <dbReference type="Proteomes" id="UP000284322"/>
    </source>
</evidence>
<comment type="caution">
    <text evidence="1">The sequence shown here is derived from an EMBL/GenBank/DDBJ whole genome shotgun (WGS) entry which is preliminary data.</text>
</comment>
<reference evidence="1 2" key="1">
    <citation type="submission" date="2018-09" db="EMBL/GenBank/DDBJ databases">
        <title>Altererythrobacter sp.Ery1 and Ery12, the genome sequencing of novel strains in genus Alterythrobacter.</title>
        <authorList>
            <person name="Cheng H."/>
            <person name="Wu Y.-H."/>
            <person name="Fang C."/>
            <person name="Xu X.-W."/>
        </authorList>
    </citation>
    <scope>NUCLEOTIDE SEQUENCE [LARGE SCALE GENOMIC DNA]</scope>
    <source>
        <strain evidence="1 2">Ery12</strain>
    </source>
</reference>
<dbReference type="SUPFAM" id="SSF52266">
    <property type="entry name" value="SGNH hydrolase"/>
    <property type="match status" value="1"/>
</dbReference>
<dbReference type="GO" id="GO:0016788">
    <property type="term" value="F:hydrolase activity, acting on ester bonds"/>
    <property type="evidence" value="ECO:0007669"/>
    <property type="project" value="UniProtKB-ARBA"/>
</dbReference>
<dbReference type="AlphaFoldDB" id="A0A419R2B2"/>
<dbReference type="OrthoDB" id="9790057at2"/>
<organism evidence="1 2">
    <name type="scientific">Tsuneonella suprasediminis</name>
    <dbReference type="NCBI Taxonomy" id="2306996"/>
    <lineage>
        <taxon>Bacteria</taxon>
        <taxon>Pseudomonadati</taxon>
        <taxon>Pseudomonadota</taxon>
        <taxon>Alphaproteobacteria</taxon>
        <taxon>Sphingomonadales</taxon>
        <taxon>Erythrobacteraceae</taxon>
        <taxon>Tsuneonella</taxon>
    </lineage>
</organism>
<keyword evidence="2" id="KW-1185">Reference proteome</keyword>
<dbReference type="Gene3D" id="3.40.50.1110">
    <property type="entry name" value="SGNH hydrolase"/>
    <property type="match status" value="1"/>
</dbReference>
<dbReference type="InterPro" id="IPR036514">
    <property type="entry name" value="SGNH_hydro_sf"/>
</dbReference>
<dbReference type="RefSeq" id="WP_120108777.1">
    <property type="nucleotide sequence ID" value="NZ_RAHJ01000018.1"/>
</dbReference>
<sequence>MLYSAFPTASAANVGQANAFGHIKWLLDEGRDVSIYNWADSLSNSGQNPREWIFRVADLIATHHSNPNVEIATWDGEGAFAPSATEARGTGPTVKIRNFSVPGAPLHYAMGRLWAGSSGLAWDTPDVLMLCHGHNHVTGTTTEMVAGELLAAIEYFRLAHPGVPIAALIQNPQSSNDAMATAFGAWKRLEQLRDVTVIDGYSPWIAAGKPLDWYSEKGVARGVIAGKTLTVSEWMAQPGQSIAVGDRIGGAEPDTCVTALGSGRGGVGTYTLNLSQDRPDMRLKLYDSVHPSDTGIEHGFVPALRAAWGDASPRPCAGPVSLLSPNLDPALNLLSNGDFASWDDPLGLPDGWLPQGPVSVKREEAIRRSPRNGYAASVLGTEGGCAIYQDVNDFAQMRGRPVSLLVWVYRPAGAPGSVGRIQIRAAAPQDGTIIATTRSYALNQADSWVPWCISGVIVPADATAIRVTLFHDSAGNPAPQPALFQSASLVPGYLPRGLAG</sequence>
<protein>
    <submittedName>
        <fullName evidence="1">Uncharacterized protein</fullName>
    </submittedName>
</protein>